<sequence length="206" mass="22953">MKKAKELLNLPIINMTEGSQVGFVKDLVIDPSELSVEFFIVGQGDWQVGVNALRYENVIGVGEFAVIVEGDQPLLDLRDIPLLYKKGNLNGAQVVTTGGDFAGSIVDYYFNEENGQLESLLINSSNQELFFPIENVISLGREFIMVNGSISDMIPRMEANDQQGAALQRREGQQNIKKEALKVMLSELMKKDLSKEINNPQKTEEE</sequence>
<organism evidence="2 3">
    <name type="scientific">Metabacillus halosaccharovorans</name>
    <dbReference type="NCBI Taxonomy" id="930124"/>
    <lineage>
        <taxon>Bacteria</taxon>
        <taxon>Bacillati</taxon>
        <taxon>Bacillota</taxon>
        <taxon>Bacilli</taxon>
        <taxon>Bacillales</taxon>
        <taxon>Bacillaceae</taxon>
        <taxon>Metabacillus</taxon>
    </lineage>
</organism>
<name>A0ABT3DPB2_9BACI</name>
<reference evidence="2 3" key="1">
    <citation type="submission" date="2022-10" db="EMBL/GenBank/DDBJ databases">
        <title>Draft genome assembly of moderately radiation resistant bacterium Metabacillus halosaccharovorans.</title>
        <authorList>
            <person name="Pal S."/>
            <person name="Gopinathan A."/>
        </authorList>
    </citation>
    <scope>NUCLEOTIDE SEQUENCE [LARGE SCALE GENOMIC DNA]</scope>
    <source>
        <strain evidence="2 3">VITHBRA001</strain>
    </source>
</reference>
<proteinExistence type="predicted"/>
<dbReference type="EMBL" id="JAOYEY010000052">
    <property type="protein sequence ID" value="MCV9888903.1"/>
    <property type="molecule type" value="Genomic_DNA"/>
</dbReference>
<dbReference type="Proteomes" id="UP001526147">
    <property type="component" value="Unassembled WGS sequence"/>
</dbReference>
<dbReference type="InterPro" id="IPR027275">
    <property type="entry name" value="PRC-brl_dom"/>
</dbReference>
<evidence type="ECO:0000313" key="3">
    <source>
        <dbReference type="Proteomes" id="UP001526147"/>
    </source>
</evidence>
<dbReference type="Gene3D" id="2.30.30.240">
    <property type="entry name" value="PRC-barrel domain"/>
    <property type="match status" value="2"/>
</dbReference>
<keyword evidence="3" id="KW-1185">Reference proteome</keyword>
<feature type="domain" description="PRC-barrel" evidence="1">
    <location>
        <begin position="3"/>
        <end position="46"/>
    </location>
</feature>
<dbReference type="SUPFAM" id="SSF50346">
    <property type="entry name" value="PRC-barrel domain"/>
    <property type="match status" value="2"/>
</dbReference>
<evidence type="ECO:0000313" key="2">
    <source>
        <dbReference type="EMBL" id="MCV9888903.1"/>
    </source>
</evidence>
<protein>
    <submittedName>
        <fullName evidence="2">PRC-barrel domain-containing protein</fullName>
    </submittedName>
</protein>
<accession>A0ABT3DPB2</accession>
<evidence type="ECO:0000259" key="1">
    <source>
        <dbReference type="Pfam" id="PF05239"/>
    </source>
</evidence>
<feature type="domain" description="PRC-barrel" evidence="1">
    <location>
        <begin position="88"/>
        <end position="148"/>
    </location>
</feature>
<dbReference type="RefSeq" id="WP_264144921.1">
    <property type="nucleotide sequence ID" value="NZ_JAOYEY010000052.1"/>
</dbReference>
<dbReference type="InterPro" id="IPR011033">
    <property type="entry name" value="PRC_barrel-like_sf"/>
</dbReference>
<dbReference type="Pfam" id="PF05239">
    <property type="entry name" value="PRC"/>
    <property type="match status" value="2"/>
</dbReference>
<gene>
    <name evidence="2" type="ORF">OIH86_24915</name>
</gene>
<comment type="caution">
    <text evidence="2">The sequence shown here is derived from an EMBL/GenBank/DDBJ whole genome shotgun (WGS) entry which is preliminary data.</text>
</comment>